<feature type="region of interest" description="Disordered" evidence="4">
    <location>
        <begin position="387"/>
        <end position="441"/>
    </location>
</feature>
<protein>
    <recommendedName>
        <fullName evidence="7">LRRNT domain-containing protein</fullName>
    </recommendedName>
</protein>
<keyword evidence="5" id="KW-0472">Membrane</keyword>
<dbReference type="Gene3D" id="3.80.10.10">
    <property type="entry name" value="Ribonuclease Inhibitor"/>
    <property type="match status" value="3"/>
</dbReference>
<keyword evidence="2 6" id="KW-0732">Signal</keyword>
<dbReference type="FunFam" id="3.80.10.10:FF:001164">
    <property type="entry name" value="GH01279p"/>
    <property type="match status" value="1"/>
</dbReference>
<proteinExistence type="predicted"/>
<dbReference type="SUPFAM" id="SSF52058">
    <property type="entry name" value="L domain-like"/>
    <property type="match status" value="1"/>
</dbReference>
<feature type="transmembrane region" description="Helical" evidence="5">
    <location>
        <begin position="456"/>
        <end position="476"/>
    </location>
</feature>
<keyword evidence="1" id="KW-0433">Leucine-rich repeat</keyword>
<dbReference type="AlphaFoldDB" id="A0AAY4CKD5"/>
<keyword evidence="3" id="KW-0677">Repeat</keyword>
<dbReference type="InterPro" id="IPR001611">
    <property type="entry name" value="Leu-rich_rpt"/>
</dbReference>
<keyword evidence="9" id="KW-1185">Reference proteome</keyword>
<dbReference type="Proteomes" id="UP000694580">
    <property type="component" value="Unplaced"/>
</dbReference>
<feature type="chain" id="PRO_5044310762" description="LRRNT domain-containing protein" evidence="6">
    <location>
        <begin position="16"/>
        <end position="502"/>
    </location>
</feature>
<dbReference type="InterPro" id="IPR000372">
    <property type="entry name" value="LRRNT"/>
</dbReference>
<dbReference type="GeneTree" id="ENSGT00940000159678"/>
<dbReference type="SMART" id="SM00369">
    <property type="entry name" value="LRR_TYP"/>
    <property type="match status" value="8"/>
</dbReference>
<dbReference type="PROSITE" id="PS51450">
    <property type="entry name" value="LRR"/>
    <property type="match status" value="2"/>
</dbReference>
<dbReference type="InterPro" id="IPR003591">
    <property type="entry name" value="Leu-rich_rpt_typical-subtyp"/>
</dbReference>
<evidence type="ECO:0000256" key="2">
    <source>
        <dbReference type="ARBA" id="ARBA00022729"/>
    </source>
</evidence>
<keyword evidence="5" id="KW-0812">Transmembrane</keyword>
<evidence type="ECO:0000259" key="7">
    <source>
        <dbReference type="SMART" id="SM00013"/>
    </source>
</evidence>
<evidence type="ECO:0000256" key="3">
    <source>
        <dbReference type="ARBA" id="ARBA00022737"/>
    </source>
</evidence>
<dbReference type="SMART" id="SM00013">
    <property type="entry name" value="LRRNT"/>
    <property type="match status" value="1"/>
</dbReference>
<feature type="signal peptide" evidence="6">
    <location>
        <begin position="1"/>
        <end position="15"/>
    </location>
</feature>
<sequence>MAVFVSISFCAFTSGMCPDNCQCKKTKVFCQGHIISTFPSPVPAGTNAMFIFNTSIMALKSADFDDVSEDLQIFDIRDTQITDISSNTFDATNNLLPCAYQVLIWFLSQRTSSKTSRHWNFRSRARNLLTTLPENDLVDLEELSLQINQITHLPADLFLHQRSLRKLYLSNNRLSALPGGIFMNMPNLTRFTLHENNLQNLSTGVFGPMSIQELWLYGNRLTHLQDGVFRNLTNLHLLVISRNLIETISPGAFQGLINIQEVSLHTNRIKQLEMGIFSGLPNLVHISLEHNQIKSLSGQLLHGVSSLRQLDLHNNSLINAPQDFLDSLQVVNEVLLAMNPWRCDRDIIKLRDWMLLNPHKVANLSLIKCQSPPALNATKITDLTDQDIDATPSHAPSVIPYSQSQSPTDKRRRPHTPSGKRSTPVPATRATTAPEQGGDTHTRDIVSCGLSKHTHLITALVCTAIITSFVICFICWNRKRRDSRNLQKPWLRSATLDGTVCS</sequence>
<dbReference type="Ensembl" id="ENSDCDT00010040881.1">
    <property type="protein sequence ID" value="ENSDCDP00010032991.1"/>
    <property type="gene ID" value="ENSDCDG00010020997.1"/>
</dbReference>
<evidence type="ECO:0000256" key="4">
    <source>
        <dbReference type="SAM" id="MobiDB-lite"/>
    </source>
</evidence>
<keyword evidence="5" id="KW-1133">Transmembrane helix</keyword>
<feature type="domain" description="LRRNT" evidence="7">
    <location>
        <begin position="16"/>
        <end position="48"/>
    </location>
</feature>
<reference evidence="8" key="2">
    <citation type="submission" date="2025-09" db="UniProtKB">
        <authorList>
            <consortium name="Ensembl"/>
        </authorList>
    </citation>
    <scope>IDENTIFICATION</scope>
</reference>
<name>A0AAY4CKD5_9TELE</name>
<evidence type="ECO:0000256" key="6">
    <source>
        <dbReference type="SAM" id="SignalP"/>
    </source>
</evidence>
<evidence type="ECO:0000313" key="8">
    <source>
        <dbReference type="Ensembl" id="ENSDCDP00010032991.1"/>
    </source>
</evidence>
<evidence type="ECO:0000313" key="9">
    <source>
        <dbReference type="Proteomes" id="UP000694580"/>
    </source>
</evidence>
<dbReference type="PANTHER" id="PTHR24366">
    <property type="entry name" value="IG(IMMUNOGLOBULIN) AND LRR(LEUCINE RICH REPEAT) DOMAINS"/>
    <property type="match status" value="1"/>
</dbReference>
<dbReference type="InterPro" id="IPR032675">
    <property type="entry name" value="LRR_dom_sf"/>
</dbReference>
<accession>A0AAY4CKD5</accession>
<dbReference type="Pfam" id="PF13855">
    <property type="entry name" value="LRR_8"/>
    <property type="match status" value="2"/>
</dbReference>
<evidence type="ECO:0000256" key="1">
    <source>
        <dbReference type="ARBA" id="ARBA00022614"/>
    </source>
</evidence>
<evidence type="ECO:0000256" key="5">
    <source>
        <dbReference type="SAM" id="Phobius"/>
    </source>
</evidence>
<feature type="compositionally biased region" description="Low complexity" evidence="4">
    <location>
        <begin position="423"/>
        <end position="434"/>
    </location>
</feature>
<reference evidence="8" key="1">
    <citation type="submission" date="2025-08" db="UniProtKB">
        <authorList>
            <consortium name="Ensembl"/>
        </authorList>
    </citation>
    <scope>IDENTIFICATION</scope>
</reference>
<organism evidence="8 9">
    <name type="scientific">Denticeps clupeoides</name>
    <name type="common">denticle herring</name>
    <dbReference type="NCBI Taxonomy" id="299321"/>
    <lineage>
        <taxon>Eukaryota</taxon>
        <taxon>Metazoa</taxon>
        <taxon>Chordata</taxon>
        <taxon>Craniata</taxon>
        <taxon>Vertebrata</taxon>
        <taxon>Euteleostomi</taxon>
        <taxon>Actinopterygii</taxon>
        <taxon>Neopterygii</taxon>
        <taxon>Teleostei</taxon>
        <taxon>Clupei</taxon>
        <taxon>Clupeiformes</taxon>
        <taxon>Denticipitoidei</taxon>
        <taxon>Denticipitidae</taxon>
        <taxon>Denticeps</taxon>
    </lineage>
</organism>